<reference evidence="14 15" key="1">
    <citation type="submission" date="2020-08" db="EMBL/GenBank/DDBJ databases">
        <title>A novel species.</title>
        <authorList>
            <person name="Gao J."/>
        </authorList>
    </citation>
    <scope>NUCLEOTIDE SEQUENCE [LARGE SCALE GENOMIC DNA]</scope>
    <source>
        <strain evidence="14 15">CRXT-G-22</strain>
    </source>
</reference>
<dbReference type="InterPro" id="IPR045051">
    <property type="entry name" value="SBT"/>
</dbReference>
<feature type="domain" description="Inhibitor I9" evidence="12">
    <location>
        <begin position="55"/>
        <end position="147"/>
    </location>
</feature>
<sequence>MSQHHPGRRRTGGRTALLLTPALLAGLALTSGPAAQASNAPADAARRTTYAAGTYLVQLADQPVAAHPGTAPAGGARLNTRSQAVRDYTGRLTRERDRVLERVAGVEPLHTYQYVLNGFAARLTARQASELARTPGVVSLTPNEIRRPADDAPAEESVRATAPAGTQPIPEPPSEPTSEHLPVPDTAAFLGLKERTGLYAKTPGGQRDAGEGTIIGVLDSGIDTDNPSLRALPEPRPDARIIAAKWKGACDRGADTAHQVTCNNKVIGAQYFNQGLPNPTKSDWASPRDSGSYGTHIATTAAGDMDVPAHVPGTAISGRVSGIAPAARIAVYKVCWSVGCPTVDVVAGFDKAVADGVDVINYSVGSNALAATPEYTAMFNAAKAGVFIAASAANSGPGTVRNNVPWVTTVAASTHDTGYRTTVTLGDGKTYEGAGISDRAVPSAPLVDAAKAAKSGADVGQAELCQPGTLDPAKVKGAVVLCRRGQSVNTDTSVEVESAGGVGIVLYNPNAVQDRLTYTYPLPRVHLDNTAGAAVKAYADGPGATVRLSAARAVAQRAPQIAAFSSGGPNPVTGDLLKPDLAAPGLDIVAGTTPGGDDGRFTGEQGIMSGTSMATPHVAGLALLLRARHPDWSPMEIRSALMTTATTTDRAGEPITRIGTGRPATPLDYGAGQAVPNRADDPGLVYDSTPADWTAYNCAVTGAPVTAGDSCPTGERTAPSDLNYPTISVGALAGKQTVTRTVTNVSAATGVYTAELRTPPGYRAEVTPKELVVKPGASAGYRVTFTRTDAAYGDWAFGSLTWHDRQGHRVRSAVALRATPLAVAAEATGEGATGSVALAPKPGWDGTLTTAVNGLYAGTAETGTLTGTNPDFAPGRSPLPAATIRTRITVPEGTELARVAIRSADHLPGSDLDLWVLDKNGDNLVNLVTGNDEHVDLTEPGTYDVYLNQYALPQGATGQTYTLRTWLIGKGTRPDHTATATPAEQPVTRGTPTGVTVSWQDLPAGRPYLGLIGYGDGTGAVGRTLLSVTP</sequence>
<keyword evidence="3 9" id="KW-0732">Signal</keyword>
<dbReference type="Pfam" id="PF00082">
    <property type="entry name" value="Peptidase_S8"/>
    <property type="match status" value="1"/>
</dbReference>
<feature type="domain" description="Subtilisin-like protease fibronectin type-III" evidence="13">
    <location>
        <begin position="721"/>
        <end position="815"/>
    </location>
</feature>
<dbReference type="InterPro" id="IPR036852">
    <property type="entry name" value="Peptidase_S8/S53_dom_sf"/>
</dbReference>
<dbReference type="EMBL" id="CP060828">
    <property type="protein sequence ID" value="QNP68574.1"/>
    <property type="molecule type" value="Genomic_DNA"/>
</dbReference>
<feature type="region of interest" description="Disordered" evidence="8">
    <location>
        <begin position="141"/>
        <end position="183"/>
    </location>
</feature>
<evidence type="ECO:0000259" key="13">
    <source>
        <dbReference type="Pfam" id="PF17766"/>
    </source>
</evidence>
<organism evidence="14 15">
    <name type="scientific">Streptomyces roseirectus</name>
    <dbReference type="NCBI Taxonomy" id="2768066"/>
    <lineage>
        <taxon>Bacteria</taxon>
        <taxon>Bacillati</taxon>
        <taxon>Actinomycetota</taxon>
        <taxon>Actinomycetes</taxon>
        <taxon>Kitasatosporales</taxon>
        <taxon>Streptomycetaceae</taxon>
        <taxon>Streptomyces</taxon>
    </lineage>
</organism>
<dbReference type="KEGG" id="sroi:IAG44_03190"/>
<comment type="caution">
    <text evidence="6">Lacks conserved residue(s) required for the propagation of feature annotation.</text>
</comment>
<dbReference type="InterPro" id="IPR023828">
    <property type="entry name" value="Peptidase_S8_Ser-AS"/>
</dbReference>
<feature type="domain" description="Peptidase S8/S53" evidence="10">
    <location>
        <begin position="210"/>
        <end position="650"/>
    </location>
</feature>
<dbReference type="InterPro" id="IPR037045">
    <property type="entry name" value="S8pro/Inhibitor_I9_sf"/>
</dbReference>
<name>A0A7H0I708_9ACTN</name>
<evidence type="ECO:0000256" key="2">
    <source>
        <dbReference type="ARBA" id="ARBA00022670"/>
    </source>
</evidence>
<dbReference type="InterPro" id="IPR023827">
    <property type="entry name" value="Peptidase_S8_Asp-AS"/>
</dbReference>
<evidence type="ECO:0000313" key="15">
    <source>
        <dbReference type="Proteomes" id="UP000516052"/>
    </source>
</evidence>
<evidence type="ECO:0000256" key="4">
    <source>
        <dbReference type="ARBA" id="ARBA00022801"/>
    </source>
</evidence>
<dbReference type="Gene3D" id="3.30.70.80">
    <property type="entry name" value="Peptidase S8 propeptide/proteinase inhibitor I9"/>
    <property type="match status" value="1"/>
</dbReference>
<evidence type="ECO:0000256" key="9">
    <source>
        <dbReference type="SAM" id="SignalP"/>
    </source>
</evidence>
<evidence type="ECO:0000256" key="5">
    <source>
        <dbReference type="ARBA" id="ARBA00022825"/>
    </source>
</evidence>
<dbReference type="InterPro" id="IPR041469">
    <property type="entry name" value="Subtilisin-like_FN3"/>
</dbReference>
<dbReference type="GO" id="GO:0004252">
    <property type="term" value="F:serine-type endopeptidase activity"/>
    <property type="evidence" value="ECO:0007669"/>
    <property type="project" value="InterPro"/>
</dbReference>
<evidence type="ECO:0000256" key="1">
    <source>
        <dbReference type="ARBA" id="ARBA00011073"/>
    </source>
</evidence>
<dbReference type="CDD" id="cd02120">
    <property type="entry name" value="PA_subtilisin_like"/>
    <property type="match status" value="1"/>
</dbReference>
<dbReference type="Gene3D" id="3.50.30.30">
    <property type="match status" value="1"/>
</dbReference>
<accession>A0A7H0I708</accession>
<feature type="domain" description="PA" evidence="11">
    <location>
        <begin position="444"/>
        <end position="534"/>
    </location>
</feature>
<evidence type="ECO:0000256" key="7">
    <source>
        <dbReference type="RuleBase" id="RU003355"/>
    </source>
</evidence>
<dbReference type="GO" id="GO:0006508">
    <property type="term" value="P:proteolysis"/>
    <property type="evidence" value="ECO:0007669"/>
    <property type="project" value="UniProtKB-KW"/>
</dbReference>
<feature type="signal peptide" evidence="9">
    <location>
        <begin position="1"/>
        <end position="37"/>
    </location>
</feature>
<dbReference type="InterPro" id="IPR003137">
    <property type="entry name" value="PA_domain"/>
</dbReference>
<dbReference type="SUPFAM" id="SSF52743">
    <property type="entry name" value="Subtilisin-like"/>
    <property type="match status" value="1"/>
</dbReference>
<evidence type="ECO:0000259" key="12">
    <source>
        <dbReference type="Pfam" id="PF05922"/>
    </source>
</evidence>
<proteinExistence type="inferred from homology"/>
<feature type="region of interest" description="Disordered" evidence="8">
    <location>
        <begin position="973"/>
        <end position="993"/>
    </location>
</feature>
<dbReference type="Pfam" id="PF02225">
    <property type="entry name" value="PA"/>
    <property type="match status" value="1"/>
</dbReference>
<dbReference type="Pfam" id="PF17766">
    <property type="entry name" value="fn3_6"/>
    <property type="match status" value="1"/>
</dbReference>
<protein>
    <submittedName>
        <fullName evidence="14">S8 family serine peptidase</fullName>
    </submittedName>
</protein>
<dbReference type="InterPro" id="IPR010259">
    <property type="entry name" value="S8pro/Inhibitor_I9"/>
</dbReference>
<evidence type="ECO:0000259" key="11">
    <source>
        <dbReference type="Pfam" id="PF02225"/>
    </source>
</evidence>
<dbReference type="PROSITE" id="PS00136">
    <property type="entry name" value="SUBTILASE_ASP"/>
    <property type="match status" value="1"/>
</dbReference>
<dbReference type="Pfam" id="PF05922">
    <property type="entry name" value="Inhibitor_I9"/>
    <property type="match status" value="1"/>
</dbReference>
<evidence type="ECO:0000256" key="3">
    <source>
        <dbReference type="ARBA" id="ARBA00022729"/>
    </source>
</evidence>
<feature type="chain" id="PRO_5028955031" evidence="9">
    <location>
        <begin position="38"/>
        <end position="1030"/>
    </location>
</feature>
<evidence type="ECO:0000256" key="6">
    <source>
        <dbReference type="PROSITE-ProRule" id="PRU01240"/>
    </source>
</evidence>
<dbReference type="AlphaFoldDB" id="A0A7H0I708"/>
<keyword evidence="15" id="KW-1185">Reference proteome</keyword>
<evidence type="ECO:0000313" key="14">
    <source>
        <dbReference type="EMBL" id="QNP68574.1"/>
    </source>
</evidence>
<evidence type="ECO:0000256" key="8">
    <source>
        <dbReference type="SAM" id="MobiDB-lite"/>
    </source>
</evidence>
<dbReference type="InterPro" id="IPR000209">
    <property type="entry name" value="Peptidase_S8/S53_dom"/>
</dbReference>
<keyword evidence="2 7" id="KW-0645">Protease</keyword>
<dbReference type="RefSeq" id="WP_187745613.1">
    <property type="nucleotide sequence ID" value="NZ_CP060828.1"/>
</dbReference>
<comment type="similarity">
    <text evidence="1 6 7">Belongs to the peptidase S8 family.</text>
</comment>
<dbReference type="PANTHER" id="PTHR10795">
    <property type="entry name" value="PROPROTEIN CONVERTASE SUBTILISIN/KEXIN"/>
    <property type="match status" value="1"/>
</dbReference>
<dbReference type="Gene3D" id="2.60.40.2310">
    <property type="match status" value="1"/>
</dbReference>
<dbReference type="PROSITE" id="PS00138">
    <property type="entry name" value="SUBTILASE_SER"/>
    <property type="match status" value="1"/>
</dbReference>
<dbReference type="Proteomes" id="UP000516052">
    <property type="component" value="Chromosome"/>
</dbReference>
<dbReference type="PRINTS" id="PR00723">
    <property type="entry name" value="SUBTILISIN"/>
</dbReference>
<dbReference type="Gene3D" id="3.40.50.200">
    <property type="entry name" value="Peptidase S8/S53 domain"/>
    <property type="match status" value="1"/>
</dbReference>
<evidence type="ECO:0000259" key="10">
    <source>
        <dbReference type="Pfam" id="PF00082"/>
    </source>
</evidence>
<gene>
    <name evidence="14" type="ORF">IAG44_03190</name>
</gene>
<keyword evidence="5 7" id="KW-0720">Serine protease</keyword>
<dbReference type="InterPro" id="IPR015500">
    <property type="entry name" value="Peptidase_S8_subtilisin-rel"/>
</dbReference>
<dbReference type="PROSITE" id="PS51892">
    <property type="entry name" value="SUBTILASE"/>
    <property type="match status" value="1"/>
</dbReference>
<keyword evidence="4 7" id="KW-0378">Hydrolase</keyword>